<evidence type="ECO:0000313" key="3">
    <source>
        <dbReference type="Proteomes" id="UP001202827"/>
    </source>
</evidence>
<dbReference type="PANTHER" id="PTHR22916:SF3">
    <property type="entry name" value="UDP-GLCNAC:BETAGAL BETA-1,3-N-ACETYLGLUCOSAMINYLTRANSFERASE-LIKE PROTEIN 1"/>
    <property type="match status" value="1"/>
</dbReference>
<dbReference type="InterPro" id="IPR029044">
    <property type="entry name" value="Nucleotide-diphossugar_trans"/>
</dbReference>
<dbReference type="InterPro" id="IPR001173">
    <property type="entry name" value="Glyco_trans_2-like"/>
</dbReference>
<name>A0ABT0IPS4_9HYPH</name>
<gene>
    <name evidence="2" type="ORF">M0654_07755</name>
</gene>
<dbReference type="Proteomes" id="UP001202827">
    <property type="component" value="Unassembled WGS sequence"/>
</dbReference>
<protein>
    <submittedName>
        <fullName evidence="2">Glycosyltransferase</fullName>
    </submittedName>
</protein>
<dbReference type="Gene3D" id="3.90.550.10">
    <property type="entry name" value="Spore Coat Polysaccharide Biosynthesis Protein SpsA, Chain A"/>
    <property type="match status" value="1"/>
</dbReference>
<dbReference type="SUPFAM" id="SSF53448">
    <property type="entry name" value="Nucleotide-diphospho-sugar transferases"/>
    <property type="match status" value="1"/>
</dbReference>
<sequence>MSEPSQQPDVSFVIAAYNAEDTLAPAIQSALEQVSVSVEVVVVDDCSTDSTLEIVRSFDDPRITVIRQPENGGPGKARNTGIASATGRWIAVLDSDDTVLPERTAAMIARAEDMGAEVVVDNLEIVPMEGSPTYRMFDAGELAKRKTISLADYIGSNVIFSETFNFGYMKPMFSRAFLIEHGLRYGEDLRIGEDYIMMASALASGALCAIEPSAGYVYHLRQDSISRVLTLGHVDDMLRADQAFNTRFPLTGSALAAQLRRKRSLLDAKAFLTLVDAIKTRSPGAAIGTAIANPSALRHLRMPITKRVQRVFARWSVNRNKPKPPKRMQEAG</sequence>
<keyword evidence="3" id="KW-1185">Reference proteome</keyword>
<organism evidence="2 3">
    <name type="scientific">Neorhizobium turbinariae</name>
    <dbReference type="NCBI Taxonomy" id="2937795"/>
    <lineage>
        <taxon>Bacteria</taxon>
        <taxon>Pseudomonadati</taxon>
        <taxon>Pseudomonadota</taxon>
        <taxon>Alphaproteobacteria</taxon>
        <taxon>Hyphomicrobiales</taxon>
        <taxon>Rhizobiaceae</taxon>
        <taxon>Rhizobium/Agrobacterium group</taxon>
        <taxon>Neorhizobium</taxon>
    </lineage>
</organism>
<dbReference type="EMBL" id="JALPRY010000008">
    <property type="protein sequence ID" value="MCK8779882.1"/>
    <property type="molecule type" value="Genomic_DNA"/>
</dbReference>
<evidence type="ECO:0000259" key="1">
    <source>
        <dbReference type="Pfam" id="PF00535"/>
    </source>
</evidence>
<dbReference type="Pfam" id="PF00535">
    <property type="entry name" value="Glycos_transf_2"/>
    <property type="match status" value="1"/>
</dbReference>
<proteinExistence type="predicted"/>
<accession>A0ABT0IPS4</accession>
<dbReference type="RefSeq" id="WP_248682570.1">
    <property type="nucleotide sequence ID" value="NZ_JALPRY010000008.1"/>
</dbReference>
<dbReference type="PANTHER" id="PTHR22916">
    <property type="entry name" value="GLYCOSYLTRANSFERASE"/>
    <property type="match status" value="1"/>
</dbReference>
<dbReference type="CDD" id="cd00761">
    <property type="entry name" value="Glyco_tranf_GTA_type"/>
    <property type="match status" value="1"/>
</dbReference>
<feature type="domain" description="Glycosyltransferase 2-like" evidence="1">
    <location>
        <begin position="11"/>
        <end position="174"/>
    </location>
</feature>
<evidence type="ECO:0000313" key="2">
    <source>
        <dbReference type="EMBL" id="MCK8779882.1"/>
    </source>
</evidence>
<reference evidence="2 3" key="1">
    <citation type="submission" date="2022-04" db="EMBL/GenBank/DDBJ databases">
        <title>Rhizobium coralii sp. nov., isolated from coral Turbinaria peltata.</title>
        <authorList>
            <person name="Sun H."/>
        </authorList>
    </citation>
    <scope>NUCLEOTIDE SEQUENCE [LARGE SCALE GENOMIC DNA]</scope>
    <source>
        <strain evidence="2 3">NTR19</strain>
    </source>
</reference>
<comment type="caution">
    <text evidence="2">The sequence shown here is derived from an EMBL/GenBank/DDBJ whole genome shotgun (WGS) entry which is preliminary data.</text>
</comment>